<evidence type="ECO:0000259" key="2">
    <source>
        <dbReference type="PROSITE" id="PS50853"/>
    </source>
</evidence>
<evidence type="ECO:0000313" key="4">
    <source>
        <dbReference type="EMBL" id="MDI4646502.1"/>
    </source>
</evidence>
<dbReference type="PANTHER" id="PTHR43308">
    <property type="entry name" value="OUTER MEMBRANE PROTEIN ALPHA-RELATED"/>
    <property type="match status" value="1"/>
</dbReference>
<keyword evidence="1" id="KW-0732">Signal</keyword>
<dbReference type="SMART" id="SM00710">
    <property type="entry name" value="PbH1"/>
    <property type="match status" value="6"/>
</dbReference>
<dbReference type="PROSITE" id="PS51272">
    <property type="entry name" value="SLH"/>
    <property type="match status" value="3"/>
</dbReference>
<dbReference type="CDD" id="cd00063">
    <property type="entry name" value="FN3"/>
    <property type="match status" value="2"/>
</dbReference>
<dbReference type="InterPro" id="IPR001119">
    <property type="entry name" value="SLH_dom"/>
</dbReference>
<reference evidence="4" key="1">
    <citation type="submission" date="2023-04" db="EMBL/GenBank/DDBJ databases">
        <title>Comparative genomic analysis of Cohnella hashimotonis sp. nov., isolated from the International Space Station.</title>
        <authorList>
            <person name="Venkateswaran K."/>
            <person name="Simpson A."/>
        </authorList>
    </citation>
    <scope>NUCLEOTIDE SEQUENCE</scope>
    <source>
        <strain evidence="4">F6_2S_P_1</strain>
    </source>
</reference>
<dbReference type="InterPro" id="IPR003961">
    <property type="entry name" value="FN3_dom"/>
</dbReference>
<feature type="domain" description="SLH" evidence="3">
    <location>
        <begin position="1592"/>
        <end position="1655"/>
    </location>
</feature>
<evidence type="ECO:0000259" key="3">
    <source>
        <dbReference type="PROSITE" id="PS51272"/>
    </source>
</evidence>
<dbReference type="InterPro" id="IPR039448">
    <property type="entry name" value="Beta_helix"/>
</dbReference>
<dbReference type="InterPro" id="IPR011050">
    <property type="entry name" value="Pectin_lyase_fold/virulence"/>
</dbReference>
<feature type="domain" description="Fibronectin type-III" evidence="2">
    <location>
        <begin position="852"/>
        <end position="949"/>
    </location>
</feature>
<dbReference type="PROSITE" id="PS50853">
    <property type="entry name" value="FN3"/>
    <property type="match status" value="1"/>
</dbReference>
<dbReference type="InterPro" id="IPR006626">
    <property type="entry name" value="PbH1"/>
</dbReference>
<dbReference type="SUPFAM" id="SSF51126">
    <property type="entry name" value="Pectin lyase-like"/>
    <property type="match status" value="2"/>
</dbReference>
<protein>
    <submittedName>
        <fullName evidence="4">S-layer homology domain-containing protein</fullName>
    </submittedName>
</protein>
<dbReference type="Pfam" id="PF13229">
    <property type="entry name" value="Beta_helix"/>
    <property type="match status" value="1"/>
</dbReference>
<organism evidence="4 5">
    <name type="scientific">Cohnella hashimotonis</name>
    <dbReference type="NCBI Taxonomy" id="2826895"/>
    <lineage>
        <taxon>Bacteria</taxon>
        <taxon>Bacillati</taxon>
        <taxon>Bacillota</taxon>
        <taxon>Bacilli</taxon>
        <taxon>Bacillales</taxon>
        <taxon>Paenibacillaceae</taxon>
        <taxon>Cohnella</taxon>
    </lineage>
</organism>
<evidence type="ECO:0000313" key="5">
    <source>
        <dbReference type="Proteomes" id="UP001161691"/>
    </source>
</evidence>
<dbReference type="InterPro" id="IPR012334">
    <property type="entry name" value="Pectin_lyas_fold"/>
</dbReference>
<name>A0ABT6TI52_9BACL</name>
<dbReference type="Gene3D" id="2.60.40.10">
    <property type="entry name" value="Immunoglobulins"/>
    <property type="match status" value="2"/>
</dbReference>
<dbReference type="SUPFAM" id="SSF49265">
    <property type="entry name" value="Fibronectin type III"/>
    <property type="match status" value="1"/>
</dbReference>
<dbReference type="CDD" id="cd09621">
    <property type="entry name" value="CBM9_like_5"/>
    <property type="match status" value="1"/>
</dbReference>
<dbReference type="EMBL" id="JAGRPV010000001">
    <property type="protein sequence ID" value="MDI4646502.1"/>
    <property type="molecule type" value="Genomic_DNA"/>
</dbReference>
<accession>A0ABT6TI52</accession>
<keyword evidence="5" id="KW-1185">Reference proteome</keyword>
<feature type="chain" id="PRO_5046193755" evidence="1">
    <location>
        <begin position="27"/>
        <end position="1711"/>
    </location>
</feature>
<dbReference type="PANTHER" id="PTHR43308:SF5">
    <property type="entry name" value="S-LAYER PROTEIN _ PEPTIDOGLYCAN ENDO-BETA-N-ACETYLGLUCOSAMINIDASE"/>
    <property type="match status" value="1"/>
</dbReference>
<proteinExistence type="predicted"/>
<dbReference type="InterPro" id="IPR013783">
    <property type="entry name" value="Ig-like_fold"/>
</dbReference>
<dbReference type="Pfam" id="PF00395">
    <property type="entry name" value="SLH"/>
    <property type="match status" value="3"/>
</dbReference>
<comment type="caution">
    <text evidence="4">The sequence shown here is derived from an EMBL/GenBank/DDBJ whole genome shotgun (WGS) entry which is preliminary data.</text>
</comment>
<sequence>MKKSIYRQFTIAALALIMAFSSLPLAAKPASAAQAGPPMFQDDFEGTNAAAWTIGSGSWVTEEGNNEPLFSDDFENGNAAKWTNNGGSWSAVQNGTSISYRQSAGGASELIAGDSSWTNYVYEADVKLVNGAGAMMDFRYQDSLHFYYLYMSETYIRLMKQNGSAQDWISAYDGPSLQTSATVGIKVEAIGNQFKIYRDGELVLSTADNSDPYLSGKIGLATWATSVEYDNVSVLDTTANHVFVQSDDNGGEAVSGELSWSNYSVQTRLALSSLSSDGSAGIRLRQQDSGDGYDMRYLSDSDGGKLQILKIINGEETIVAEAPFSMQTGRSYVWKGVAAGKYLDLYIDGNKYLSVVDSTYTTGKIALMLLNATASYDNVIVEQVSVPIISDGNTTFYVSSSLGDDNNDGLSEATAWRTLEKANEAEFHAGDNLLLKSGDRWNEPLILQGSGTAEYPIKVSSYGTGDKPVIAWNAPHGGSVLSGRNLSNWVIQGLALQIIPSSTQSWSNITAGIQLYYDNSNGHGNVLIDGNDVYSSTYDSNTNGIVISASVPGTDNKEVARDLTISNNTVHDIGWYAITTTGWDTEKNEELRSQLMYGNVKVSGNEVYNTASQGIVVQNAHNSVIERNVVHDGGLGTDTWGPGGLWFIASRDSVIKFNEIYNMKDANSGFDGAGLNIDWYCDNITVQYNYSHDNKGNGITTMSNYGTKIINNKVKGNKAQQSNGNGQIALGNFTGRPDLSSGLHNVEVASNTILVDVDGTSAINSASNPYGTWTGITIHNNNVVIGQGMPDNEVFSIAPNTSISAIDGNRIYSDSAAFRSILHGTEYTDLALWQAGTGYDLNSQVLPQDQTAPSSVSNVAAVADGYVQLTWELAEDQGSGIAHYNIYRSVTPQFELTYANMVGESASASFEDREDVQTNTTYYYRVEAEDRNGNVGVASDTVGITTGATVLTPEQPKLVDFMAPRDQDIISLASLIAKPYLSGIPNVRSVQLFVDDRLAQESDSFPYSFLLEGLKNGKHRLQYKVHDTNGGVIESAPITIDKQVVALRSLYATTAPIIDGDLSDWETADFRIDQLSQVNNIDSAFSDNWTPQKLKAAGNTRWDDTNLYVAVSVTEDEHHLSITNAADLWKGSSIQIAIDPDRGSAPGSKGYTEFAFGLTDDGSALAYRYHAIGGKVAGAYSSGQLSIVRNESTKLTDYEIAIPWSEIIPSGTPIGDGSSLGISVLANYSDGTHVNPASGDARNGWIEYNSGIGAGKAPGLFGYLLLGHQLLTAPAIGGTAMPGGKVSLIWPEVAGATGYTLKYGTASGTYTHTLELGNSTASEIEGLSIGTTYFFAVEAYDAYGVSELSNELRLTLHADDITIPSGNPGSTDHSDPTVAVIPVSTIGDTPLTLEIGQATITLSPSLLKAWIGQSDQLEGATIEVRAVPVTDSKKASIPTSDGRAMLRAASQMIDIRVSLFTSEGKQAAVEPYKGGLSLSLSYDIDANDELLGIYGYDEAAKQWEYIGGDIDPSQHRITVDLPYLGLYSVIEYKLTFEDVSSGHWAARALQALAAKHIVKGVTDARFNPSSVTTRAEFVTLLVRALHLQATNADTVFTDVRSDAWYADAIAAAVEAGIVLGKADNRFAPQEPITRMEMAAMIVRAIGLPTTNGEAKYADVNDIPQCSIPFVVAVSEAKLMQGKGDNRFAPGHEATRAEAAQLLYNLLNDHRK</sequence>
<gene>
    <name evidence="4" type="ORF">KB449_16100</name>
</gene>
<evidence type="ECO:0000256" key="1">
    <source>
        <dbReference type="SAM" id="SignalP"/>
    </source>
</evidence>
<dbReference type="InterPro" id="IPR051465">
    <property type="entry name" value="Cell_Envelope_Struct_Comp"/>
</dbReference>
<dbReference type="InterPro" id="IPR036116">
    <property type="entry name" value="FN3_sf"/>
</dbReference>
<feature type="domain" description="SLH" evidence="3">
    <location>
        <begin position="1656"/>
        <end position="1711"/>
    </location>
</feature>
<feature type="domain" description="SLH" evidence="3">
    <location>
        <begin position="1532"/>
        <end position="1591"/>
    </location>
</feature>
<dbReference type="Gene3D" id="2.60.40.1190">
    <property type="match status" value="1"/>
</dbReference>
<dbReference type="RefSeq" id="WP_282909348.1">
    <property type="nucleotide sequence ID" value="NZ_JAGRPV010000001.1"/>
</dbReference>
<dbReference type="Gene3D" id="2.160.20.10">
    <property type="entry name" value="Single-stranded right-handed beta-helix, Pectin lyase-like"/>
    <property type="match status" value="1"/>
</dbReference>
<dbReference type="InterPro" id="IPR010502">
    <property type="entry name" value="Carb-bd_dom_fam9"/>
</dbReference>
<feature type="signal peptide" evidence="1">
    <location>
        <begin position="1"/>
        <end position="26"/>
    </location>
</feature>
<dbReference type="Gene3D" id="2.60.120.560">
    <property type="entry name" value="Exo-inulinase, domain 1"/>
    <property type="match status" value="2"/>
</dbReference>
<dbReference type="Pfam" id="PF06452">
    <property type="entry name" value="CBM9_1"/>
    <property type="match status" value="1"/>
</dbReference>
<dbReference type="SUPFAM" id="SSF49344">
    <property type="entry name" value="CBD9-like"/>
    <property type="match status" value="1"/>
</dbReference>
<dbReference type="Proteomes" id="UP001161691">
    <property type="component" value="Unassembled WGS sequence"/>
</dbReference>